<feature type="signal peptide" evidence="1">
    <location>
        <begin position="1"/>
        <end position="26"/>
    </location>
</feature>
<keyword evidence="3" id="KW-1185">Reference proteome</keyword>
<reference evidence="2 3" key="1">
    <citation type="submission" date="2018-06" db="EMBL/GenBank/DDBJ databases">
        <title>Genomic Encyclopedia of Type Strains, Phase IV (KMG-IV): sequencing the most valuable type-strain genomes for metagenomic binning, comparative biology and taxonomic classification.</title>
        <authorList>
            <person name="Goeker M."/>
        </authorList>
    </citation>
    <scope>NUCLEOTIDE SEQUENCE [LARGE SCALE GENOMIC DNA]</scope>
    <source>
        <strain evidence="2 3">DSM 25532</strain>
    </source>
</reference>
<dbReference type="RefSeq" id="WP_113962356.1">
    <property type="nucleotide sequence ID" value="NZ_QNRR01000022.1"/>
</dbReference>
<comment type="caution">
    <text evidence="2">The sequence shown here is derived from an EMBL/GenBank/DDBJ whole genome shotgun (WGS) entry which is preliminary data.</text>
</comment>
<gene>
    <name evidence="2" type="ORF">DES53_12228</name>
</gene>
<accession>A0A366H0J6</accession>
<evidence type="ECO:0000313" key="3">
    <source>
        <dbReference type="Proteomes" id="UP000253426"/>
    </source>
</evidence>
<dbReference type="AlphaFoldDB" id="A0A366H0J6"/>
<evidence type="ECO:0000256" key="1">
    <source>
        <dbReference type="SAM" id="SignalP"/>
    </source>
</evidence>
<name>A0A366H0J6_9BACT</name>
<organism evidence="2 3">
    <name type="scientific">Roseimicrobium gellanilyticum</name>
    <dbReference type="NCBI Taxonomy" id="748857"/>
    <lineage>
        <taxon>Bacteria</taxon>
        <taxon>Pseudomonadati</taxon>
        <taxon>Verrucomicrobiota</taxon>
        <taxon>Verrucomicrobiia</taxon>
        <taxon>Verrucomicrobiales</taxon>
        <taxon>Verrucomicrobiaceae</taxon>
        <taxon>Roseimicrobium</taxon>
    </lineage>
</organism>
<dbReference type="PROSITE" id="PS51257">
    <property type="entry name" value="PROKAR_LIPOPROTEIN"/>
    <property type="match status" value="1"/>
</dbReference>
<proteinExistence type="predicted"/>
<evidence type="ECO:0000313" key="2">
    <source>
        <dbReference type="EMBL" id="RBP35361.1"/>
    </source>
</evidence>
<sequence length="142" mass="15915">MKTIHFAPIIACLLSMCCLTGLTGCASMDSSNQTSLLSAAGFRVKTPQTPKQLEVYAAAPSYKVHRATVDGRTFYAYKDEKNGVAYVGGEAEYQKYQQLATQKKIAQDYYMAAQMNQTMAMNWYGAWGYGGYRYGRPGMFWY</sequence>
<feature type="chain" id="PRO_5017065888" evidence="1">
    <location>
        <begin position="27"/>
        <end position="142"/>
    </location>
</feature>
<protein>
    <submittedName>
        <fullName evidence="2">Uncharacterized protein</fullName>
    </submittedName>
</protein>
<keyword evidence="1" id="KW-0732">Signal</keyword>
<dbReference type="Proteomes" id="UP000253426">
    <property type="component" value="Unassembled WGS sequence"/>
</dbReference>
<dbReference type="EMBL" id="QNRR01000022">
    <property type="protein sequence ID" value="RBP35361.1"/>
    <property type="molecule type" value="Genomic_DNA"/>
</dbReference>
<dbReference type="OrthoDB" id="197143at2"/>